<evidence type="ECO:0000313" key="2">
    <source>
        <dbReference type="Proteomes" id="UP001215280"/>
    </source>
</evidence>
<accession>A0AAD7K2E8</accession>
<gene>
    <name evidence="1" type="ORF">DFH07DRAFT_32325</name>
</gene>
<dbReference type="Proteomes" id="UP001215280">
    <property type="component" value="Unassembled WGS sequence"/>
</dbReference>
<comment type="caution">
    <text evidence="1">The sequence shown here is derived from an EMBL/GenBank/DDBJ whole genome shotgun (WGS) entry which is preliminary data.</text>
</comment>
<proteinExistence type="predicted"/>
<protein>
    <submittedName>
        <fullName evidence="1">Uncharacterized protein</fullName>
    </submittedName>
</protein>
<dbReference type="EMBL" id="JARJLG010000011">
    <property type="protein sequence ID" value="KAJ7776894.1"/>
    <property type="molecule type" value="Genomic_DNA"/>
</dbReference>
<keyword evidence="2" id="KW-1185">Reference proteome</keyword>
<evidence type="ECO:0000313" key="1">
    <source>
        <dbReference type="EMBL" id="KAJ7776894.1"/>
    </source>
</evidence>
<reference evidence="1" key="1">
    <citation type="submission" date="2023-03" db="EMBL/GenBank/DDBJ databases">
        <title>Massive genome expansion in bonnet fungi (Mycena s.s.) driven by repeated elements and novel gene families across ecological guilds.</title>
        <authorList>
            <consortium name="Lawrence Berkeley National Laboratory"/>
            <person name="Harder C.B."/>
            <person name="Miyauchi S."/>
            <person name="Viragh M."/>
            <person name="Kuo A."/>
            <person name="Thoen E."/>
            <person name="Andreopoulos B."/>
            <person name="Lu D."/>
            <person name="Skrede I."/>
            <person name="Drula E."/>
            <person name="Henrissat B."/>
            <person name="Morin E."/>
            <person name="Kohler A."/>
            <person name="Barry K."/>
            <person name="LaButti K."/>
            <person name="Morin E."/>
            <person name="Salamov A."/>
            <person name="Lipzen A."/>
            <person name="Mereny Z."/>
            <person name="Hegedus B."/>
            <person name="Baldrian P."/>
            <person name="Stursova M."/>
            <person name="Weitz H."/>
            <person name="Taylor A."/>
            <person name="Grigoriev I.V."/>
            <person name="Nagy L.G."/>
            <person name="Martin F."/>
            <person name="Kauserud H."/>
        </authorList>
    </citation>
    <scope>NUCLEOTIDE SEQUENCE</scope>
    <source>
        <strain evidence="1">CBHHK188m</strain>
    </source>
</reference>
<organism evidence="1 2">
    <name type="scientific">Mycena maculata</name>
    <dbReference type="NCBI Taxonomy" id="230809"/>
    <lineage>
        <taxon>Eukaryota</taxon>
        <taxon>Fungi</taxon>
        <taxon>Dikarya</taxon>
        <taxon>Basidiomycota</taxon>
        <taxon>Agaricomycotina</taxon>
        <taxon>Agaricomycetes</taxon>
        <taxon>Agaricomycetidae</taxon>
        <taxon>Agaricales</taxon>
        <taxon>Marasmiineae</taxon>
        <taxon>Mycenaceae</taxon>
        <taxon>Mycena</taxon>
    </lineage>
</organism>
<name>A0AAD7K2E8_9AGAR</name>
<sequence>MIFFQLRNGEATQAQSTQSPPRCQLPDPIAVEDGQPRALILCFYHVSETRPRCDTRDNSRPWPICGFHPPQTHRLFRPAGPRRQAAARGPGKFDSPLPGSAECRIQRLPHRSVCLCRAPSGSVQAFVLEERERPFLKALFTQESVIPGIEEFYRRISALANAFQGNFSLVKHTTHVIES</sequence>
<dbReference type="AlphaFoldDB" id="A0AAD7K2E8"/>